<protein>
    <recommendedName>
        <fullName evidence="1">Putative DNA-binding domain-containing protein</fullName>
    </recommendedName>
</protein>
<dbReference type="OrthoDB" id="4146344at2"/>
<gene>
    <name evidence="2" type="ORF">AUP42_05505</name>
</gene>
<dbReference type="EMBL" id="LPVY01000022">
    <property type="protein sequence ID" value="KZB61709.1"/>
    <property type="molecule type" value="Genomic_DNA"/>
</dbReference>
<dbReference type="InterPro" id="IPR044922">
    <property type="entry name" value="DUF2063_N_sf"/>
</dbReference>
<dbReference type="Gene3D" id="1.10.150.690">
    <property type="entry name" value="DUF2063"/>
    <property type="match status" value="1"/>
</dbReference>
<organism evidence="2 3">
    <name type="scientific">Thalassospira lucentensis</name>
    <dbReference type="NCBI Taxonomy" id="168935"/>
    <lineage>
        <taxon>Bacteria</taxon>
        <taxon>Pseudomonadati</taxon>
        <taxon>Pseudomonadota</taxon>
        <taxon>Alphaproteobacteria</taxon>
        <taxon>Rhodospirillales</taxon>
        <taxon>Thalassospiraceae</taxon>
        <taxon>Thalassospira</taxon>
    </lineage>
</organism>
<dbReference type="InterPro" id="IPR018640">
    <property type="entry name" value="DUF2063"/>
</dbReference>
<name>A0A154L159_9PROT</name>
<evidence type="ECO:0000313" key="3">
    <source>
        <dbReference type="Proteomes" id="UP000076335"/>
    </source>
</evidence>
<dbReference type="Proteomes" id="UP000076335">
    <property type="component" value="Unassembled WGS sequence"/>
</dbReference>
<proteinExistence type="predicted"/>
<sequence>MSDAGAFRAEFSRALMAVDPSAQPVGLDPAMAGRFAIYRNNVHRGLGDALIAAYPVVAKLVGEDFFRAMAQAFFRAEKARTGSLALYGAGFAEFIDGFDAAASVPYLSDIARLERARLEVLHEADEVVLDANSLAAFGDDLAACRFVAHSACRLVNSSFPIHAIWLRQQADQDGKEAAPVVQQAENILITRPGMTVRQIVLDDGGAVFARCLLDGMTVAEGYDAAIECDPQFDVTSAFAQLIAVGAFAGLRE</sequence>
<feature type="domain" description="Putative DNA-binding" evidence="1">
    <location>
        <begin position="9"/>
        <end position="95"/>
    </location>
</feature>
<reference evidence="2 3" key="1">
    <citation type="submission" date="2015-12" db="EMBL/GenBank/DDBJ databases">
        <title>Genome sequence of Thalassospira lucentensis MCCC 1A02072.</title>
        <authorList>
            <person name="Lu L."/>
            <person name="Lai Q."/>
            <person name="Shao Z."/>
            <person name="Qian P."/>
        </authorList>
    </citation>
    <scope>NUCLEOTIDE SEQUENCE [LARGE SCALE GENOMIC DNA]</scope>
    <source>
        <strain evidence="2 3">MCCC 1A02072</strain>
    </source>
</reference>
<comment type="caution">
    <text evidence="2">The sequence shown here is derived from an EMBL/GenBank/DDBJ whole genome shotgun (WGS) entry which is preliminary data.</text>
</comment>
<accession>A0A154L159</accession>
<dbReference type="Pfam" id="PF09836">
    <property type="entry name" value="DUF2063"/>
    <property type="match status" value="1"/>
</dbReference>
<evidence type="ECO:0000259" key="1">
    <source>
        <dbReference type="Pfam" id="PF09836"/>
    </source>
</evidence>
<dbReference type="RefSeq" id="WP_062953018.1">
    <property type="nucleotide sequence ID" value="NZ_LPVY01000022.1"/>
</dbReference>
<dbReference type="AlphaFoldDB" id="A0A154L159"/>
<evidence type="ECO:0000313" key="2">
    <source>
        <dbReference type="EMBL" id="KZB61709.1"/>
    </source>
</evidence>